<evidence type="ECO:0000313" key="1">
    <source>
        <dbReference type="EMBL" id="VVV55349.1"/>
    </source>
</evidence>
<dbReference type="EMBL" id="LR721775">
    <property type="protein sequence ID" value="VVV55349.1"/>
    <property type="molecule type" value="Genomic_DNA"/>
</dbReference>
<proteinExistence type="predicted"/>
<gene>
    <name evidence="1" type="ORF">NYM_LOCUS5560</name>
</gene>
<dbReference type="AlphaFoldDB" id="A0A5K0WQD4"/>
<name>A0A5K0WQD4_9MAGN</name>
<accession>A0A5K0WQD4</accession>
<sequence>MLRKVDKEGSMLHKAYDM</sequence>
<organism evidence="1">
    <name type="scientific">Nymphaea colorata</name>
    <name type="common">pocket water lily</name>
    <dbReference type="NCBI Taxonomy" id="210225"/>
    <lineage>
        <taxon>Eukaryota</taxon>
        <taxon>Viridiplantae</taxon>
        <taxon>Streptophyta</taxon>
        <taxon>Embryophyta</taxon>
        <taxon>Tracheophyta</taxon>
        <taxon>Spermatophyta</taxon>
        <taxon>Magnoliopsida</taxon>
        <taxon>Nymphaeales</taxon>
        <taxon>Nymphaeaceae</taxon>
        <taxon>Nymphaea</taxon>
    </lineage>
</organism>
<protein>
    <submittedName>
        <fullName evidence="1">Uncharacterized protein</fullName>
    </submittedName>
</protein>
<reference evidence="1" key="1">
    <citation type="submission" date="2019-09" db="EMBL/GenBank/DDBJ databases">
        <authorList>
            <person name="Zhang L."/>
        </authorList>
    </citation>
    <scope>NUCLEOTIDE SEQUENCE</scope>
</reference>